<name>A0A382N775_9ZZZZ</name>
<reference evidence="1" key="1">
    <citation type="submission" date="2018-05" db="EMBL/GenBank/DDBJ databases">
        <authorList>
            <person name="Lanie J.A."/>
            <person name="Ng W.-L."/>
            <person name="Kazmierczak K.M."/>
            <person name="Andrzejewski T.M."/>
            <person name="Davidsen T.M."/>
            <person name="Wayne K.J."/>
            <person name="Tettelin H."/>
            <person name="Glass J.I."/>
            <person name="Rusch D."/>
            <person name="Podicherti R."/>
            <person name="Tsui H.-C.T."/>
            <person name="Winkler M.E."/>
        </authorList>
    </citation>
    <scope>NUCLEOTIDE SEQUENCE</scope>
</reference>
<gene>
    <name evidence="1" type="ORF">METZ01_LOCUS308911</name>
</gene>
<dbReference type="AlphaFoldDB" id="A0A382N775"/>
<organism evidence="1">
    <name type="scientific">marine metagenome</name>
    <dbReference type="NCBI Taxonomy" id="408172"/>
    <lineage>
        <taxon>unclassified sequences</taxon>
        <taxon>metagenomes</taxon>
        <taxon>ecological metagenomes</taxon>
    </lineage>
</organism>
<accession>A0A382N775</accession>
<evidence type="ECO:0000313" key="1">
    <source>
        <dbReference type="EMBL" id="SVC56057.1"/>
    </source>
</evidence>
<feature type="non-terminal residue" evidence="1">
    <location>
        <position position="72"/>
    </location>
</feature>
<dbReference type="EMBL" id="UINC01097940">
    <property type="protein sequence ID" value="SVC56057.1"/>
    <property type="molecule type" value="Genomic_DNA"/>
</dbReference>
<proteinExistence type="predicted"/>
<protein>
    <submittedName>
        <fullName evidence="1">Uncharacterized protein</fullName>
    </submittedName>
</protein>
<sequence length="72" mass="8376">MNFLHLTPILLLLVSLGTDLWAASPGDYRRRSPGTWRQQHDEKNYLFPGTGIFGKNRDPIEFEQAKEWFLQG</sequence>